<dbReference type="SUPFAM" id="SSF52540">
    <property type="entry name" value="P-loop containing nucleoside triphosphate hydrolases"/>
    <property type="match status" value="1"/>
</dbReference>
<protein>
    <submittedName>
        <fullName evidence="6">Vegetative incompatibility protein HET-E-1</fullName>
    </submittedName>
</protein>
<dbReference type="CDD" id="cd00200">
    <property type="entry name" value="WD40"/>
    <property type="match status" value="1"/>
</dbReference>
<proteinExistence type="predicted"/>
<dbReference type="PANTHER" id="PTHR19879">
    <property type="entry name" value="TRANSCRIPTION INITIATION FACTOR TFIID"/>
    <property type="match status" value="1"/>
</dbReference>
<keyword evidence="1 3" id="KW-0853">WD repeat</keyword>
<evidence type="ECO:0000256" key="4">
    <source>
        <dbReference type="SAM" id="MobiDB-lite"/>
    </source>
</evidence>
<name>A0A7J6IGR5_COLFN</name>
<feature type="repeat" description="WD" evidence="3">
    <location>
        <begin position="1624"/>
        <end position="1665"/>
    </location>
</feature>
<comment type="caution">
    <text evidence="6">The sequence shown here is derived from an EMBL/GenBank/DDBJ whole genome shotgun (WGS) entry which is preliminary data.</text>
</comment>
<evidence type="ECO:0000256" key="3">
    <source>
        <dbReference type="PROSITE-ProRule" id="PRU00221"/>
    </source>
</evidence>
<dbReference type="Pfam" id="PF05699">
    <property type="entry name" value="Dimer_Tnp_hAT"/>
    <property type="match status" value="1"/>
</dbReference>
<feature type="region of interest" description="Disordered" evidence="4">
    <location>
        <begin position="135"/>
        <end position="161"/>
    </location>
</feature>
<feature type="domain" description="NACHT" evidence="5">
    <location>
        <begin position="940"/>
        <end position="1089"/>
    </location>
</feature>
<dbReference type="GeneID" id="90980453"/>
<feature type="repeat" description="WD" evidence="3">
    <location>
        <begin position="1498"/>
        <end position="1539"/>
    </location>
</feature>
<dbReference type="Proteomes" id="UP000011096">
    <property type="component" value="Unassembled WGS sequence"/>
</dbReference>
<reference evidence="6 7" key="1">
    <citation type="submission" date="2012-08" db="EMBL/GenBank/DDBJ databases">
        <authorList>
            <person name="Gan P.H.P."/>
            <person name="Ikeda K."/>
            <person name="Irieda H."/>
            <person name="Narusaka M."/>
            <person name="O'Connell R.J."/>
            <person name="Narusaka Y."/>
            <person name="Takano Y."/>
            <person name="Kubo Y."/>
            <person name="Shirasu K."/>
        </authorList>
    </citation>
    <scope>NUCLEOTIDE SEQUENCE [LARGE SCALE GENOMIC DNA]</scope>
    <source>
        <strain evidence="6 7">Nara gc5</strain>
    </source>
</reference>
<feature type="repeat" description="WD" evidence="3">
    <location>
        <begin position="1456"/>
        <end position="1497"/>
    </location>
</feature>
<dbReference type="PROSITE" id="PS50294">
    <property type="entry name" value="WD_REPEATS_REGION"/>
    <property type="match status" value="7"/>
</dbReference>
<accession>A0A7J6IGR5</accession>
<feature type="compositionally biased region" description="Polar residues" evidence="4">
    <location>
        <begin position="139"/>
        <end position="151"/>
    </location>
</feature>
<evidence type="ECO:0000256" key="2">
    <source>
        <dbReference type="ARBA" id="ARBA00022737"/>
    </source>
</evidence>
<sequence>MSTAATAASASHANAYEMLGTPRLRISTQIAQALLVTPPLNSTIDDLPHIVVGSREFVLETQLSRRRGRGRSSWIRDHGEFLVEVIQSRAGASFWSCRRCDAKGSPRLFGAAATSAPQEHLLRHKVCRISAVSDEDSDSSTLPSSADTSGPPSYKRLRPNSNVPRAKITTLRDLSVASIVSADLPFVHFENAYVQQMFRYHNPEVAGEIPWGRTAIRDRLDDFCRRGEALVKSELHSALSKIHLSFDLWSSPNIYAFMAVTGHFIHADGTIQSRLLAFPQHHGNHSGLSLSETLIDAVDRYELRPRIGVTISDNATNNDTCLRAFYRSISPEMTDADVKARRMRCYGHILNLAARAFLFGADKEVLEAESDFFRLCERYEDDLELWRKLGPVGRLRNIVKFVRASPQRTERYRKAAAEVDGDSDFRIFSESRREAQLILNNDTRWNSTYLMIERAVKKKTEIQAFLLANNDDDDARQHISEKDLLSSEDWKVLAEIGMILEPFYLQTKRCEGWGINDGHGRLWEVTLGIEYLLSHLINWKIYYNASLSPSIDHDDEGDSQQSQQSQKRARRARRRHHNLQALPDHVHQDWASPASRSASRFESLNEEWQTFLRSSVEQAWQKLFDYYDLLGDSPLFSGAIILHPSYGISYLRDIWGQEHQEGWVEKALKTLTEYFDQWYRQPGEIYPSSWQAGMLPVDPGAGDGEDVHYRQWVNSWRRKTPPRTDELDLYLRHPPETTSDPVRWWRDHSETFPALSRLALDVFAVPAMAADSVKNAGDDITRVMEEVNGLRAIASNALELLKGPRGAELKASGQLVTTVRRAEDLLKQLESKLRPSTAREVLSRMHILRALKWPFKSKEIEGVVKDIEQCTRTLSIGLQLDIAVGVLDIDEKLALDKLPTAPGASYDSQAEELSATCLPNTRVELLQKIRAWANDPTSQAVFWLKGMAGTGKSTVSRTVAQEMAEHRQLGASFFFKRGEADRSNASKVFTTMALQLVSHLPMLAQHVKEVIDAEPRIYDKRLQNQFEKLIFEPLLKVQQQPCNNRYVIIVVDALDECERDDHIKTVVRLLCRVKDIQSPRLKVFITSRPELPVRLGFSQDAVKGTYDDFLLHEIPPSIVEHDISAFLQHELEKIRADYNSDVPDDRQLPPTWPDQSDIKTLVMMAVPLFIFAATTCRFLTQRRFGDPRHQLRQVLEYKTGTGSSEVDLQSKLELTYQPALEQQLTELSPFDQEKVIEEFRRIVGPIVILKSPLSTTALENLLGIPRHVIDGRLDMLHSVLSIPKSPTSPEPILGRRTTNPSDVDDFFRSHFLHWLETLSLMGRAYDSLSLLKSLQNKLTISCESELRELLSDAARFIRLNLFAIDAAPLQLYSSSIVFTPHESIVRQTFEGKVPSWVLLRPHADMNWDQCLQKFQGHSRPVNSVAFSHNSTLVASASNDKTVRIWHADTGECMQELKGHSRPVSSVAFSHNSTLVASASKDKTVRIWHTDTGECMQELKGHSSWVNLVAFSHDSTLVASASSDKTVRIWHADTGECMQKLKGHSSPVNSVAFSHNSTLVASASYDDTVRIWHTYTGECMQELKGHSSSVNSVAFSHDSTLVASASYDDTVRIWHTDTGECMQELKGHSRWVNSVAFSHDSTLVASASYDGTVRIWHADTGEYMQELKGHSSNVYSVAFSHDSTLVASASSDKTVRIWHAGTGECTQAVNIGGVTQTLSFEPSNAYLRTDKATIATDKASLRQSVSKSNGKYDTTRLRIDIGISPDGNWITWHDQNLLWLPVEFRPACSALQDSTLAIGCHSGKVIVLRLANP</sequence>
<dbReference type="InterPro" id="IPR008906">
    <property type="entry name" value="HATC_C_dom"/>
</dbReference>
<feature type="repeat" description="WD" evidence="3">
    <location>
        <begin position="1540"/>
        <end position="1581"/>
    </location>
</feature>
<gene>
    <name evidence="6" type="ORF">CGGC5_v015958</name>
</gene>
<dbReference type="Pfam" id="PF00400">
    <property type="entry name" value="WD40"/>
    <property type="match status" value="7"/>
</dbReference>
<dbReference type="InterPro" id="IPR056884">
    <property type="entry name" value="NPHP3-like_N"/>
</dbReference>
<dbReference type="InParanoid" id="A0A7J6IGR5"/>
<dbReference type="EMBL" id="ANPB02000010">
    <property type="protein sequence ID" value="KAF4475382.1"/>
    <property type="molecule type" value="Genomic_DNA"/>
</dbReference>
<feature type="region of interest" description="Disordered" evidence="4">
    <location>
        <begin position="552"/>
        <end position="574"/>
    </location>
</feature>
<dbReference type="GO" id="GO:0046983">
    <property type="term" value="F:protein dimerization activity"/>
    <property type="evidence" value="ECO:0007669"/>
    <property type="project" value="InterPro"/>
</dbReference>
<keyword evidence="2" id="KW-0677">Repeat</keyword>
<dbReference type="Gene3D" id="3.40.50.300">
    <property type="entry name" value="P-loop containing nucleotide triphosphate hydrolases"/>
    <property type="match status" value="1"/>
</dbReference>
<dbReference type="PROSITE" id="PS50082">
    <property type="entry name" value="WD_REPEATS_2"/>
    <property type="match status" value="7"/>
</dbReference>
<dbReference type="Pfam" id="PF24883">
    <property type="entry name" value="NPHP3_N"/>
    <property type="match status" value="1"/>
</dbReference>
<dbReference type="InterPro" id="IPR015943">
    <property type="entry name" value="WD40/YVTN_repeat-like_dom_sf"/>
</dbReference>
<reference evidence="6 7" key="2">
    <citation type="submission" date="2020-04" db="EMBL/GenBank/DDBJ databases">
        <title>Genome sequencing and assembly of multiple isolates from the Colletotrichum gloeosporioides species complex.</title>
        <authorList>
            <person name="Gan P."/>
            <person name="Shirasu K."/>
        </authorList>
    </citation>
    <scope>NUCLEOTIDE SEQUENCE [LARGE SCALE GENOMIC DNA]</scope>
    <source>
        <strain evidence="6 7">Nara gc5</strain>
    </source>
</reference>
<keyword evidence="7" id="KW-1185">Reference proteome</keyword>
<feature type="repeat" description="WD" evidence="3">
    <location>
        <begin position="1666"/>
        <end position="1707"/>
    </location>
</feature>
<dbReference type="SUPFAM" id="SSF50978">
    <property type="entry name" value="WD40 repeat-like"/>
    <property type="match status" value="1"/>
</dbReference>
<dbReference type="PROSITE" id="PS50837">
    <property type="entry name" value="NACHT"/>
    <property type="match status" value="1"/>
</dbReference>
<feature type="repeat" description="WD" evidence="3">
    <location>
        <begin position="1582"/>
        <end position="1623"/>
    </location>
</feature>
<dbReference type="InterPro" id="IPR036322">
    <property type="entry name" value="WD40_repeat_dom_sf"/>
</dbReference>
<dbReference type="InterPro" id="IPR020472">
    <property type="entry name" value="WD40_PAC1"/>
</dbReference>
<evidence type="ECO:0000256" key="1">
    <source>
        <dbReference type="ARBA" id="ARBA00022574"/>
    </source>
</evidence>
<dbReference type="InterPro" id="IPR001680">
    <property type="entry name" value="WD40_rpt"/>
</dbReference>
<organism evidence="6 7">
    <name type="scientific">Colletotrichum fructicola (strain Nara gc5)</name>
    <name type="common">Anthracnose fungus</name>
    <name type="synonym">Colletotrichum gloeosporioides (strain Nara gc5)</name>
    <dbReference type="NCBI Taxonomy" id="1213859"/>
    <lineage>
        <taxon>Eukaryota</taxon>
        <taxon>Fungi</taxon>
        <taxon>Dikarya</taxon>
        <taxon>Ascomycota</taxon>
        <taxon>Pezizomycotina</taxon>
        <taxon>Sordariomycetes</taxon>
        <taxon>Hypocreomycetidae</taxon>
        <taxon>Glomerellales</taxon>
        <taxon>Glomerellaceae</taxon>
        <taxon>Colletotrichum</taxon>
        <taxon>Colletotrichum gloeosporioides species complex</taxon>
    </lineage>
</organism>
<evidence type="ECO:0000313" key="7">
    <source>
        <dbReference type="Proteomes" id="UP000011096"/>
    </source>
</evidence>
<dbReference type="InterPro" id="IPR007111">
    <property type="entry name" value="NACHT_NTPase"/>
</dbReference>
<feature type="repeat" description="WD" evidence="3">
    <location>
        <begin position="1414"/>
        <end position="1455"/>
    </location>
</feature>
<dbReference type="RefSeq" id="XP_066007268.1">
    <property type="nucleotide sequence ID" value="XM_066153360.1"/>
</dbReference>
<dbReference type="SUPFAM" id="SSF53098">
    <property type="entry name" value="Ribonuclease H-like"/>
    <property type="match status" value="1"/>
</dbReference>
<dbReference type="PRINTS" id="PR00320">
    <property type="entry name" value="GPROTEINBRPT"/>
</dbReference>
<dbReference type="SMART" id="SM00320">
    <property type="entry name" value="WD40"/>
    <property type="match status" value="7"/>
</dbReference>
<dbReference type="Gene3D" id="2.130.10.10">
    <property type="entry name" value="YVTN repeat-like/Quinoprotein amine dehydrogenase"/>
    <property type="match status" value="4"/>
</dbReference>
<dbReference type="OrthoDB" id="538223at2759"/>
<dbReference type="InterPro" id="IPR027417">
    <property type="entry name" value="P-loop_NTPase"/>
</dbReference>
<dbReference type="InterPro" id="IPR012337">
    <property type="entry name" value="RNaseH-like_sf"/>
</dbReference>
<evidence type="ECO:0000313" key="6">
    <source>
        <dbReference type="EMBL" id="KAF4475382.1"/>
    </source>
</evidence>
<dbReference type="PANTHER" id="PTHR19879:SF9">
    <property type="entry name" value="TRANSCRIPTION INITIATION FACTOR TFIID SUBUNIT 5"/>
    <property type="match status" value="1"/>
</dbReference>
<evidence type="ECO:0000259" key="5">
    <source>
        <dbReference type="PROSITE" id="PS50837"/>
    </source>
</evidence>